<sequence>MTGDTNIPDQLTFHERKQSLEDTPKDALYLGAQIISAIFTPFMVPFVAFFLLMFFTYLRIMPLEYKVTVLALVYCFTILMPMLGIYLFQKINGWGIRELGEREKRFIPYGLTILSYMACLITMYRIHMPRYLAGIILAVLICMVICTFINLKWKISTHMASSGLMVGGLLSYSFIFQFNPVWWLCFFILLSGCLGSARIIVRQHTLNEVFGGFLVGLFCGVTGILFI</sequence>
<keyword evidence="3" id="KW-1185">Reference proteome</keyword>
<keyword evidence="1" id="KW-0472">Membrane</keyword>
<keyword evidence="1" id="KW-0812">Transmembrane</keyword>
<accession>A0AAW5N9I2</accession>
<feature type="transmembrane region" description="Helical" evidence="1">
    <location>
        <begin position="27"/>
        <end position="55"/>
    </location>
</feature>
<keyword evidence="1" id="KW-1133">Transmembrane helix</keyword>
<feature type="transmembrane region" description="Helical" evidence="1">
    <location>
        <begin position="67"/>
        <end position="88"/>
    </location>
</feature>
<reference evidence="2 3" key="1">
    <citation type="submission" date="2022-08" db="EMBL/GenBank/DDBJ databases">
        <authorList>
            <person name="Zeman M."/>
            <person name="Kubasova T."/>
        </authorList>
    </citation>
    <scope>NUCLEOTIDE SEQUENCE [LARGE SCALE GENOMIC DNA]</scope>
    <source>
        <strain evidence="2 3">ET62</strain>
    </source>
</reference>
<dbReference type="AlphaFoldDB" id="A0AAW5N9I2"/>
<feature type="transmembrane region" description="Helical" evidence="1">
    <location>
        <begin position="181"/>
        <end position="201"/>
    </location>
</feature>
<dbReference type="Proteomes" id="UP001204579">
    <property type="component" value="Unassembled WGS sequence"/>
</dbReference>
<evidence type="ECO:0000313" key="3">
    <source>
        <dbReference type="Proteomes" id="UP001204579"/>
    </source>
</evidence>
<gene>
    <name evidence="2" type="ORF">NW209_11150</name>
</gene>
<feature type="transmembrane region" description="Helical" evidence="1">
    <location>
        <begin position="109"/>
        <end position="126"/>
    </location>
</feature>
<comment type="caution">
    <text evidence="2">The sequence shown here is derived from an EMBL/GenBank/DDBJ whole genome shotgun (WGS) entry which is preliminary data.</text>
</comment>
<name>A0AAW5N9I2_9BACT</name>
<feature type="transmembrane region" description="Helical" evidence="1">
    <location>
        <begin position="132"/>
        <end position="151"/>
    </location>
</feature>
<dbReference type="RefSeq" id="WP_258335992.1">
    <property type="nucleotide sequence ID" value="NZ_JANRHJ010000012.1"/>
</dbReference>
<protein>
    <recommendedName>
        <fullName evidence="4">PAP2 family protein</fullName>
    </recommendedName>
</protein>
<feature type="transmembrane region" description="Helical" evidence="1">
    <location>
        <begin position="208"/>
        <end position="226"/>
    </location>
</feature>
<evidence type="ECO:0000256" key="1">
    <source>
        <dbReference type="SAM" id="Phobius"/>
    </source>
</evidence>
<proteinExistence type="predicted"/>
<dbReference type="EMBL" id="JANRHJ010000012">
    <property type="protein sequence ID" value="MCR8874564.1"/>
    <property type="molecule type" value="Genomic_DNA"/>
</dbReference>
<evidence type="ECO:0008006" key="4">
    <source>
        <dbReference type="Google" id="ProtNLM"/>
    </source>
</evidence>
<evidence type="ECO:0000313" key="2">
    <source>
        <dbReference type="EMBL" id="MCR8874564.1"/>
    </source>
</evidence>
<organism evidence="2 3">
    <name type="scientific">Phocaeicola barnesiae</name>
    <dbReference type="NCBI Taxonomy" id="376804"/>
    <lineage>
        <taxon>Bacteria</taxon>
        <taxon>Pseudomonadati</taxon>
        <taxon>Bacteroidota</taxon>
        <taxon>Bacteroidia</taxon>
        <taxon>Bacteroidales</taxon>
        <taxon>Bacteroidaceae</taxon>
        <taxon>Phocaeicola</taxon>
    </lineage>
</organism>
<feature type="transmembrane region" description="Helical" evidence="1">
    <location>
        <begin position="158"/>
        <end position="175"/>
    </location>
</feature>